<accession>A0A1G4M8M9</accession>
<evidence type="ECO:0000256" key="2">
    <source>
        <dbReference type="ARBA" id="ARBA00022692"/>
    </source>
</evidence>
<organism evidence="7 8">
    <name type="scientific">Lachancea fermentati</name>
    <name type="common">Zygosaccharomyces fermentati</name>
    <dbReference type="NCBI Taxonomy" id="4955"/>
    <lineage>
        <taxon>Eukaryota</taxon>
        <taxon>Fungi</taxon>
        <taxon>Dikarya</taxon>
        <taxon>Ascomycota</taxon>
        <taxon>Saccharomycotina</taxon>
        <taxon>Saccharomycetes</taxon>
        <taxon>Saccharomycetales</taxon>
        <taxon>Saccharomycetaceae</taxon>
        <taxon>Lachancea</taxon>
    </lineage>
</organism>
<evidence type="ECO:0000256" key="1">
    <source>
        <dbReference type="ARBA" id="ARBA00004141"/>
    </source>
</evidence>
<feature type="transmembrane region" description="Helical" evidence="6">
    <location>
        <begin position="12"/>
        <end position="32"/>
    </location>
</feature>
<feature type="transmembrane region" description="Helical" evidence="6">
    <location>
        <begin position="52"/>
        <end position="78"/>
    </location>
</feature>
<dbReference type="AlphaFoldDB" id="A0A1G4M8M9"/>
<dbReference type="OrthoDB" id="272778at2759"/>
<keyword evidence="2 6" id="KW-0812">Transmembrane</keyword>
<gene>
    <name evidence="7" type="ORF">LAFE_0B11804G</name>
</gene>
<keyword evidence="3 6" id="KW-1133">Transmembrane helix</keyword>
<comment type="subcellular location">
    <subcellularLocation>
        <location evidence="1">Membrane</location>
        <topology evidence="1">Multi-pass membrane protein</topology>
    </subcellularLocation>
</comment>
<evidence type="ECO:0000256" key="6">
    <source>
        <dbReference type="SAM" id="Phobius"/>
    </source>
</evidence>
<dbReference type="STRING" id="4955.A0A1G4M8M9"/>
<evidence type="ECO:0000256" key="4">
    <source>
        <dbReference type="ARBA" id="ARBA00023136"/>
    </source>
</evidence>
<dbReference type="OMA" id="RYRQFWR"/>
<evidence type="ECO:0000313" key="8">
    <source>
        <dbReference type="Proteomes" id="UP000190831"/>
    </source>
</evidence>
<dbReference type="SUPFAM" id="SSF144091">
    <property type="entry name" value="Rhomboid-like"/>
    <property type="match status" value="1"/>
</dbReference>
<dbReference type="GO" id="GO:0016020">
    <property type="term" value="C:membrane"/>
    <property type="evidence" value="ECO:0007669"/>
    <property type="project" value="UniProtKB-SubCell"/>
</dbReference>
<protein>
    <submittedName>
        <fullName evidence="7">LAFE_0B11804g1_1</fullName>
    </submittedName>
</protein>
<dbReference type="InterPro" id="IPR035952">
    <property type="entry name" value="Rhomboid-like_sf"/>
</dbReference>
<feature type="compositionally biased region" description="Acidic residues" evidence="5">
    <location>
        <begin position="248"/>
        <end position="258"/>
    </location>
</feature>
<feature type="transmembrane region" description="Helical" evidence="6">
    <location>
        <begin position="90"/>
        <end position="108"/>
    </location>
</feature>
<evidence type="ECO:0000256" key="3">
    <source>
        <dbReference type="ARBA" id="ARBA00022989"/>
    </source>
</evidence>
<evidence type="ECO:0000313" key="7">
    <source>
        <dbReference type="EMBL" id="SCW00207.1"/>
    </source>
</evidence>
<dbReference type="EMBL" id="LT598489">
    <property type="protein sequence ID" value="SCW00207.1"/>
    <property type="molecule type" value="Genomic_DNA"/>
</dbReference>
<keyword evidence="4 6" id="KW-0472">Membrane</keyword>
<sequence length="274" mass="31653">MSTETPQGLWQFPITKFCMICTVSVPIVASLSDSKYWFVLNYDPFITTYRQYFRYILFQLAAVNESDVAIITLLWYNFRQLERLMGCRKYLSIIALSWFYTTTILAISNKLINLNPLFTWNRFPTGALPILLALFHFYKEYTPQIYEFEVLLTQPFGSHSKQLRWKLNDQFVINALIILLCLNQGLTGISSGFLSWLCGVFIDKGLFPGSEKFRLPFLNDRMNRSATTIANSNVTTNNSEGEPPQGELNEEEIEEPGDEPARPLGVQFLDTFRR</sequence>
<proteinExistence type="predicted"/>
<name>A0A1G4M8M9_LACFM</name>
<feature type="transmembrane region" description="Helical" evidence="6">
    <location>
        <begin position="171"/>
        <end position="197"/>
    </location>
</feature>
<dbReference type="Proteomes" id="UP000190831">
    <property type="component" value="Chromosome B"/>
</dbReference>
<feature type="region of interest" description="Disordered" evidence="5">
    <location>
        <begin position="232"/>
        <end position="274"/>
    </location>
</feature>
<reference evidence="8" key="1">
    <citation type="submission" date="2016-03" db="EMBL/GenBank/DDBJ databases">
        <authorList>
            <person name="Devillers H."/>
        </authorList>
    </citation>
    <scope>NUCLEOTIDE SEQUENCE [LARGE SCALE GENOMIC DNA]</scope>
</reference>
<evidence type="ECO:0000256" key="5">
    <source>
        <dbReference type="SAM" id="MobiDB-lite"/>
    </source>
</evidence>
<keyword evidence="8" id="KW-1185">Reference proteome</keyword>